<evidence type="ECO:0000313" key="2">
    <source>
        <dbReference type="Proteomes" id="UP000664698"/>
    </source>
</evidence>
<sequence>MKNGINQSGRLLPSLEPTSIVPDERTLLDLVQFTLDYSDAVSYYNFQNKPLGTWRPFLLDDPVFITGLVAAASFDSYKLRQDDLAVKAENRTRSRKEHQEAMAANLLSMVKHLLHWESLFRDCNYSGPLMKEIMNSKKFLEPMVQGVFHYQKRFNAFEFSGMLISEKRETQEVNFNESFKAVYKNLVFVVELAGRRFNEMIEDNSGGHQPHIGLLLAALRLFKEVQADMNSLTRRHLDFYYQRILQQVPKSPTMLQVLIGLIPKSGADLLPKNSTFSLLFPSKKVISMRTQLDTELSPARVVDIRTLYKSNYFPFSSGLKNEKFALNGVYSTVLYQGQGKNEIVFSGDTSSDFPVVMGEDQSQKGLNQRTMGATLIGLVVSSPVLFVEMGKHYFQLTFELTRQSCSAFKDMLAKLLREKEVAMGSGQQRSDHALRSFIYSFLNEAFTVALTTATGWKALEFVQVNFLEAESRLEFKLELDGMEDFPVAYDQQLHGGIAGTDWPCIRLLLNNAAHYPPYRPIQELEVVEVEILTLSKGVSMGFECSNQIGKLDCSNPFLPFGALPSKDSYLRVFDPLIFNKYLLRLSVKLTWLGFPDERTGFTGHYKSYPEEINNRSFRATVSIDSFLVEQSDVTRLPEQKVLLFGTKEKSDGEYLLKSKVIDLNLDLVDRTILGEPSPKVRGRDNPVYFELKLSDPSPFAFGHDKYAQLYAETSFHNSRFPKRPRELPKPAYTPQVERVEFSYSNYAKENLGRKGSENSGSIKIFHLFPFGFSQVFPASGKALSYLVPQLNRKGNLLIGLTDVSENQFLNLGFKLHPAFFIHTVTHPPRVAWEYLERNTWVPLGNLMLEDSTHGMLQSGIVKIKLPSRMDFNSTRLDSGKFWLRISNSGYSDINSRLIAIFTNATWATQVPDESTMLSPHELRDELTVVSNGNPAINSVAGPYHIKVPTFKKTPAQDRSRISEMMRHRNRGISTWDLERIVLETFPQIGRVMVYGRSDFPLHLVKNSNVQVVVIPHSPLESEFGKEGFRAPFELLQEIKQYLHAFVSPFTRLEVCNPVFEKLKIRAAVKFHKTQQSGYYRNLLERELIEFLSPNPGDFQEEKGFINSVFKAEIQSFIESRPYVDFITGLSVLQIVEVQGSYKIIDTADTKYRIEQLRTISPYAILTSAESHQLEVIQDSRLLDPEIASIGDLSIDTDFIIKQSKK</sequence>
<proteinExistence type="predicted"/>
<dbReference type="RefSeq" id="WP_206567812.1">
    <property type="nucleotide sequence ID" value="NZ_JAFKCW010000001.1"/>
</dbReference>
<keyword evidence="2" id="KW-1185">Reference proteome</keyword>
<dbReference type="Proteomes" id="UP000664698">
    <property type="component" value="Unassembled WGS sequence"/>
</dbReference>
<accession>A0ABS3BKL8</accession>
<reference evidence="1 2" key="1">
    <citation type="submission" date="2021-03" db="EMBL/GenBank/DDBJ databases">
        <title>novel species isolated from a fishpond in China.</title>
        <authorList>
            <person name="Lu H."/>
            <person name="Cai Z."/>
        </authorList>
    </citation>
    <scope>NUCLEOTIDE SEQUENCE [LARGE SCALE GENOMIC DNA]</scope>
    <source>
        <strain evidence="1 2">JCM 31546</strain>
    </source>
</reference>
<comment type="caution">
    <text evidence="1">The sequence shown here is derived from an EMBL/GenBank/DDBJ whole genome shotgun (WGS) entry which is preliminary data.</text>
</comment>
<protein>
    <recommendedName>
        <fullName evidence="3">Baseplate protein J-like domain-containing protein</fullName>
    </recommendedName>
</protein>
<dbReference type="EMBL" id="JAFKCW010000001">
    <property type="protein sequence ID" value="MBN7799839.1"/>
    <property type="molecule type" value="Genomic_DNA"/>
</dbReference>
<evidence type="ECO:0000313" key="1">
    <source>
        <dbReference type="EMBL" id="MBN7799839.1"/>
    </source>
</evidence>
<organism evidence="1 2">
    <name type="scientific">Algoriphagus aestuariicola</name>
    <dbReference type="NCBI Taxonomy" id="1852016"/>
    <lineage>
        <taxon>Bacteria</taxon>
        <taxon>Pseudomonadati</taxon>
        <taxon>Bacteroidota</taxon>
        <taxon>Cytophagia</taxon>
        <taxon>Cytophagales</taxon>
        <taxon>Cyclobacteriaceae</taxon>
        <taxon>Algoriphagus</taxon>
    </lineage>
</organism>
<name>A0ABS3BKL8_9BACT</name>
<gene>
    <name evidence="1" type="ORF">J0A67_03155</name>
</gene>
<evidence type="ECO:0008006" key="3">
    <source>
        <dbReference type="Google" id="ProtNLM"/>
    </source>
</evidence>